<feature type="transmembrane region" description="Helical" evidence="2">
    <location>
        <begin position="109"/>
        <end position="128"/>
    </location>
</feature>
<evidence type="ECO:0000256" key="1">
    <source>
        <dbReference type="SAM" id="MobiDB-lite"/>
    </source>
</evidence>
<sequence length="280" mass="29847">MFTYALQDRLDKWIQVPDLSSTFRAWSTFTQATVLVGDQLLLIGPVLTKNSGKDGSALTFGVHKIEEKAVGVLSFNTMNNFTALATSSPPPEGLPSQQSSAPDNPANPIVAIAVSAALVLGLAGIILFRHRQRKHGLGQQGTTTDIDSSDGPKVADDPNTMDDSVDAASPKTQASTLLLPPSHAPATVQSDWVSLRSTTLYIGSTPAAYRLAHQDLETLYLMDRPPHGRPPVAEGDQHAAERGIPEVVTLELPALSLPSRTERPAAAHGEVCDEEVVYLA</sequence>
<keyword evidence="4" id="KW-1185">Reference proteome</keyword>
<feature type="region of interest" description="Disordered" evidence="1">
    <location>
        <begin position="134"/>
        <end position="167"/>
    </location>
</feature>
<proteinExistence type="predicted"/>
<name>A0A1Y2HUI9_9FUNG</name>
<keyword evidence="2" id="KW-0472">Membrane</keyword>
<keyword evidence="2" id="KW-1133">Transmembrane helix</keyword>
<dbReference type="AlphaFoldDB" id="A0A1Y2HUI9"/>
<dbReference type="Proteomes" id="UP000193411">
    <property type="component" value="Unassembled WGS sequence"/>
</dbReference>
<comment type="caution">
    <text evidence="3">The sequence shown here is derived from an EMBL/GenBank/DDBJ whole genome shotgun (WGS) entry which is preliminary data.</text>
</comment>
<dbReference type="EMBL" id="MCFL01000009">
    <property type="protein sequence ID" value="ORZ38169.1"/>
    <property type="molecule type" value="Genomic_DNA"/>
</dbReference>
<reference evidence="3 4" key="1">
    <citation type="submission" date="2016-07" db="EMBL/GenBank/DDBJ databases">
        <title>Pervasive Adenine N6-methylation of Active Genes in Fungi.</title>
        <authorList>
            <consortium name="DOE Joint Genome Institute"/>
            <person name="Mondo S.J."/>
            <person name="Dannebaum R.O."/>
            <person name="Kuo R.C."/>
            <person name="Labutti K."/>
            <person name="Haridas S."/>
            <person name="Kuo A."/>
            <person name="Salamov A."/>
            <person name="Ahrendt S.R."/>
            <person name="Lipzen A."/>
            <person name="Sullivan W."/>
            <person name="Andreopoulos W.B."/>
            <person name="Clum A."/>
            <person name="Lindquist E."/>
            <person name="Daum C."/>
            <person name="Ramamoorthy G.K."/>
            <person name="Gryganskyi A."/>
            <person name="Culley D."/>
            <person name="Magnuson J.K."/>
            <person name="James T.Y."/>
            <person name="O'Malley M.A."/>
            <person name="Stajich J.E."/>
            <person name="Spatafora J.W."/>
            <person name="Visel A."/>
            <person name="Grigoriev I.V."/>
        </authorList>
    </citation>
    <scope>NUCLEOTIDE SEQUENCE [LARGE SCALE GENOMIC DNA]</scope>
    <source>
        <strain evidence="3 4">PL171</strain>
    </source>
</reference>
<evidence type="ECO:0000313" key="3">
    <source>
        <dbReference type="EMBL" id="ORZ38169.1"/>
    </source>
</evidence>
<organism evidence="3 4">
    <name type="scientific">Catenaria anguillulae PL171</name>
    <dbReference type="NCBI Taxonomy" id="765915"/>
    <lineage>
        <taxon>Eukaryota</taxon>
        <taxon>Fungi</taxon>
        <taxon>Fungi incertae sedis</taxon>
        <taxon>Blastocladiomycota</taxon>
        <taxon>Blastocladiomycetes</taxon>
        <taxon>Blastocladiales</taxon>
        <taxon>Catenariaceae</taxon>
        <taxon>Catenaria</taxon>
    </lineage>
</organism>
<keyword evidence="2" id="KW-0812">Transmembrane</keyword>
<accession>A0A1Y2HUI9</accession>
<evidence type="ECO:0000313" key="4">
    <source>
        <dbReference type="Proteomes" id="UP000193411"/>
    </source>
</evidence>
<evidence type="ECO:0000256" key="2">
    <source>
        <dbReference type="SAM" id="Phobius"/>
    </source>
</evidence>
<protein>
    <submittedName>
        <fullName evidence="3">Uncharacterized protein</fullName>
    </submittedName>
</protein>
<gene>
    <name evidence="3" type="ORF">BCR44DRAFT_307307</name>
</gene>